<evidence type="ECO:0000256" key="1">
    <source>
        <dbReference type="SAM" id="SignalP"/>
    </source>
</evidence>
<accession>A0ABR4FTA3</accession>
<organism evidence="2 3">
    <name type="scientific">Aspergillus keveii</name>
    <dbReference type="NCBI Taxonomy" id="714993"/>
    <lineage>
        <taxon>Eukaryota</taxon>
        <taxon>Fungi</taxon>
        <taxon>Dikarya</taxon>
        <taxon>Ascomycota</taxon>
        <taxon>Pezizomycotina</taxon>
        <taxon>Eurotiomycetes</taxon>
        <taxon>Eurotiomycetidae</taxon>
        <taxon>Eurotiales</taxon>
        <taxon>Aspergillaceae</taxon>
        <taxon>Aspergillus</taxon>
        <taxon>Aspergillus subgen. Nidulantes</taxon>
    </lineage>
</organism>
<feature type="signal peptide" evidence="1">
    <location>
        <begin position="1"/>
        <end position="27"/>
    </location>
</feature>
<keyword evidence="1" id="KW-0732">Signal</keyword>
<dbReference type="SUPFAM" id="SSF51445">
    <property type="entry name" value="(Trans)glycosidases"/>
    <property type="match status" value="1"/>
</dbReference>
<proteinExistence type="predicted"/>
<sequence length="473" mass="52145">MRLNPILSYVALAQLAASSVLPSTTLGKRGSETIEKRAEGTATVNLASTQGAPQHLGAGFIYGLPDNEDGSANTAIPFNLRSGSGFKYCRAGGAQLPSPSLGYASGQLQGRLMSFLSNYRTSRATGARFQLLVHDLWGADSVQGSSFQYPGDGGNWAPFDDFMGQVIAFIKNNNMQDGLELDLWNEPDSTLFWNADYSQYLETWTRMYRRFKSELSSLPVTGPSISVPPNTGNPFWTRWMDHVKSTNTVPDIYTYHILGLEFTVRAAQDTLKSMLSSRALPYKEVNVNEYGAPAGGDQTNAGSVWYIGNFERQNIKGLRAHWGMGEANLHNGMAGLVNFEGPNYFPAAQWWVYNYYTQSMTGSRVATAASGDGIFEVYATRGSARDTVKILTGLRPQYGIRTYDVRVTGLSAIGITGGTVRIRTLRFNHREWYEEGPAPTDLGIAEHSVSNDQVTFWVTPDNEYTAYAFEFVN</sequence>
<comment type="caution">
    <text evidence="2">The sequence shown here is derived from an EMBL/GenBank/DDBJ whole genome shotgun (WGS) entry which is preliminary data.</text>
</comment>
<reference evidence="2 3" key="1">
    <citation type="submission" date="2024-07" db="EMBL/GenBank/DDBJ databases">
        <title>Section-level genome sequencing and comparative genomics of Aspergillus sections Usti and Cavernicolus.</title>
        <authorList>
            <consortium name="Lawrence Berkeley National Laboratory"/>
            <person name="Nybo J.L."/>
            <person name="Vesth T.C."/>
            <person name="Theobald S."/>
            <person name="Frisvad J.C."/>
            <person name="Larsen T.O."/>
            <person name="Kjaerboelling I."/>
            <person name="Rothschild-Mancinelli K."/>
            <person name="Lyhne E.K."/>
            <person name="Kogle M.E."/>
            <person name="Barry K."/>
            <person name="Clum A."/>
            <person name="Na H."/>
            <person name="Ledsgaard L."/>
            <person name="Lin J."/>
            <person name="Lipzen A."/>
            <person name="Kuo A."/>
            <person name="Riley R."/>
            <person name="Mondo S."/>
            <person name="Labutti K."/>
            <person name="Haridas S."/>
            <person name="Pangalinan J."/>
            <person name="Salamov A.A."/>
            <person name="Simmons B.A."/>
            <person name="Magnuson J.K."/>
            <person name="Chen J."/>
            <person name="Drula E."/>
            <person name="Henrissat B."/>
            <person name="Wiebenga A."/>
            <person name="Lubbers R.J."/>
            <person name="Gomes A.C."/>
            <person name="Makela M.R."/>
            <person name="Stajich J."/>
            <person name="Grigoriev I.V."/>
            <person name="Mortensen U.H."/>
            <person name="De Vries R.P."/>
            <person name="Baker S.E."/>
            <person name="Andersen M.R."/>
        </authorList>
    </citation>
    <scope>NUCLEOTIDE SEQUENCE [LARGE SCALE GENOMIC DNA]</scope>
    <source>
        <strain evidence="2 3">CBS 209.92</strain>
    </source>
</reference>
<protein>
    <submittedName>
        <fullName evidence="2">Glycoside hydrolase</fullName>
    </submittedName>
</protein>
<evidence type="ECO:0000313" key="2">
    <source>
        <dbReference type="EMBL" id="KAL2786487.1"/>
    </source>
</evidence>
<name>A0ABR4FTA3_9EURO</name>
<keyword evidence="2" id="KW-0378">Hydrolase</keyword>
<dbReference type="Proteomes" id="UP001610563">
    <property type="component" value="Unassembled WGS sequence"/>
</dbReference>
<dbReference type="GO" id="GO:0016787">
    <property type="term" value="F:hydrolase activity"/>
    <property type="evidence" value="ECO:0007669"/>
    <property type="project" value="UniProtKB-KW"/>
</dbReference>
<evidence type="ECO:0000313" key="3">
    <source>
        <dbReference type="Proteomes" id="UP001610563"/>
    </source>
</evidence>
<keyword evidence="3" id="KW-1185">Reference proteome</keyword>
<feature type="chain" id="PRO_5045910104" evidence="1">
    <location>
        <begin position="28"/>
        <end position="473"/>
    </location>
</feature>
<gene>
    <name evidence="2" type="ORF">BJX66DRAFT_342081</name>
</gene>
<dbReference type="EMBL" id="JBFTWV010000116">
    <property type="protein sequence ID" value="KAL2786487.1"/>
    <property type="molecule type" value="Genomic_DNA"/>
</dbReference>
<dbReference type="Gene3D" id="3.20.20.80">
    <property type="entry name" value="Glycosidases"/>
    <property type="match status" value="1"/>
</dbReference>
<dbReference type="InterPro" id="IPR017853">
    <property type="entry name" value="GH"/>
</dbReference>